<dbReference type="Proteomes" id="UP000252519">
    <property type="component" value="Unassembled WGS sequence"/>
</dbReference>
<evidence type="ECO:0000313" key="3">
    <source>
        <dbReference type="Proteomes" id="UP000252519"/>
    </source>
</evidence>
<feature type="compositionally biased region" description="Basic and acidic residues" evidence="1">
    <location>
        <begin position="177"/>
        <end position="190"/>
    </location>
</feature>
<feature type="compositionally biased region" description="Basic residues" evidence="1">
    <location>
        <begin position="7"/>
        <end position="16"/>
    </location>
</feature>
<name>A0A368GP53_ANCCA</name>
<feature type="region of interest" description="Disordered" evidence="1">
    <location>
        <begin position="140"/>
        <end position="315"/>
    </location>
</feature>
<feature type="compositionally biased region" description="Basic and acidic residues" evidence="1">
    <location>
        <begin position="200"/>
        <end position="278"/>
    </location>
</feature>
<dbReference type="EMBL" id="JOJR01000122">
    <property type="protein sequence ID" value="RCN44707.1"/>
    <property type="molecule type" value="Genomic_DNA"/>
</dbReference>
<organism evidence="2 3">
    <name type="scientific">Ancylostoma caninum</name>
    <name type="common">Dog hookworm</name>
    <dbReference type="NCBI Taxonomy" id="29170"/>
    <lineage>
        <taxon>Eukaryota</taxon>
        <taxon>Metazoa</taxon>
        <taxon>Ecdysozoa</taxon>
        <taxon>Nematoda</taxon>
        <taxon>Chromadorea</taxon>
        <taxon>Rhabditida</taxon>
        <taxon>Rhabditina</taxon>
        <taxon>Rhabditomorpha</taxon>
        <taxon>Strongyloidea</taxon>
        <taxon>Ancylostomatidae</taxon>
        <taxon>Ancylostomatinae</taxon>
        <taxon>Ancylostoma</taxon>
    </lineage>
</organism>
<evidence type="ECO:0000256" key="1">
    <source>
        <dbReference type="SAM" id="MobiDB-lite"/>
    </source>
</evidence>
<reference evidence="2 3" key="1">
    <citation type="submission" date="2014-10" db="EMBL/GenBank/DDBJ databases">
        <title>Draft genome of the hookworm Ancylostoma caninum.</title>
        <authorList>
            <person name="Mitreva M."/>
        </authorList>
    </citation>
    <scope>NUCLEOTIDE SEQUENCE [LARGE SCALE GENOMIC DNA]</scope>
    <source>
        <strain evidence="2 3">Baltimore</strain>
    </source>
</reference>
<feature type="region of interest" description="Disordered" evidence="1">
    <location>
        <begin position="1"/>
        <end position="85"/>
    </location>
</feature>
<feature type="compositionally biased region" description="Basic and acidic residues" evidence="1">
    <location>
        <begin position="286"/>
        <end position="315"/>
    </location>
</feature>
<feature type="compositionally biased region" description="Basic and acidic residues" evidence="1">
    <location>
        <begin position="112"/>
        <end position="124"/>
    </location>
</feature>
<comment type="caution">
    <text evidence="2">The sequence shown here is derived from an EMBL/GenBank/DDBJ whole genome shotgun (WGS) entry which is preliminary data.</text>
</comment>
<feature type="compositionally biased region" description="Basic and acidic residues" evidence="1">
    <location>
        <begin position="63"/>
        <end position="85"/>
    </location>
</feature>
<feature type="region of interest" description="Disordered" evidence="1">
    <location>
        <begin position="104"/>
        <end position="124"/>
    </location>
</feature>
<dbReference type="AlphaFoldDB" id="A0A368GP53"/>
<feature type="non-terminal residue" evidence="2">
    <location>
        <position position="315"/>
    </location>
</feature>
<accession>A0A368GP53</accession>
<protein>
    <submittedName>
        <fullName evidence="2">Uncharacterized protein</fullName>
    </submittedName>
</protein>
<feature type="compositionally biased region" description="Basic and acidic residues" evidence="1">
    <location>
        <begin position="17"/>
        <end position="41"/>
    </location>
</feature>
<gene>
    <name evidence="2" type="ORF">ANCCAN_09282</name>
</gene>
<proteinExistence type="predicted"/>
<feature type="compositionally biased region" description="Basic and acidic residues" evidence="1">
    <location>
        <begin position="152"/>
        <end position="170"/>
    </location>
</feature>
<keyword evidence="3" id="KW-1185">Reference proteome</keyword>
<sequence length="315" mass="35808">MEDAGLRKARVRKSKSSKKEEKKGKEESADEEKRKQKDDGTAAKNLQKPLQEIAPRQQPLKEASSESLEKKIGESVLKEVETRDYDRVDTKELNEYLRELENLKGNTSIGNENKKEVKSDDEPHGIESFIELYSLKNGDEVKKKKATRRAKKDHEKKSVHEVGKSEKQECLESLAKTQEDDSLKESRGKSLESPNKTNKLKKEEESKSIEKEESFKSAKAYREEEKTQEELQELNKEEVDRTQKGLLKQEKPPVEPKSTAVKEKVGSDSEVKESENRPSKKGAVTDVKEGKPEAQKEQDKKAGELKKIASETKVG</sequence>
<evidence type="ECO:0000313" key="2">
    <source>
        <dbReference type="EMBL" id="RCN44707.1"/>
    </source>
</evidence>